<proteinExistence type="predicted"/>
<name>A0A2R8ALX4_9RHOB</name>
<feature type="transmembrane region" description="Helical" evidence="1">
    <location>
        <begin position="204"/>
        <end position="222"/>
    </location>
</feature>
<evidence type="ECO:0000313" key="3">
    <source>
        <dbReference type="Proteomes" id="UP000244911"/>
    </source>
</evidence>
<feature type="transmembrane region" description="Helical" evidence="1">
    <location>
        <begin position="93"/>
        <end position="118"/>
    </location>
</feature>
<dbReference type="AlphaFoldDB" id="A0A2R8ALX4"/>
<dbReference type="EMBL" id="OMOI01000001">
    <property type="protein sequence ID" value="SPF76919.1"/>
    <property type="molecule type" value="Genomic_DNA"/>
</dbReference>
<evidence type="ECO:0008006" key="4">
    <source>
        <dbReference type="Google" id="ProtNLM"/>
    </source>
</evidence>
<accession>A0A2R8ALX4</accession>
<keyword evidence="1" id="KW-1133">Transmembrane helix</keyword>
<feature type="transmembrane region" description="Helical" evidence="1">
    <location>
        <begin position="386"/>
        <end position="403"/>
    </location>
</feature>
<evidence type="ECO:0000256" key="1">
    <source>
        <dbReference type="SAM" id="Phobius"/>
    </source>
</evidence>
<sequence>MSVTELFKSGSTASTTQKTVDDPIARRMAQIAVVIGFAVLLAAVYGRLMGYGLRRDEMMFVPPARLLGELSLYQDVFYNHVPYSAWYFRGFDLIFGAGGLLFSARMGIFAAWLLLVGVTSWLTLRLSNSVRLSLFSAVAILTCHPLMNEPGMAASNNLLQLPFALAGLGFFLIELKEQRLRVSRLFASGVCLSLAAGMKVSAIAFIPPVAIAAFLLPAALPFAVRVRRVALPILLGGLVGALPLFILLLSDPQLFLAHIVKFHSGPHVAYWEVNRLTEPGLALGLGAKAQLAYGTWLNGVPLIVGFVVLCFGWMAVTESTSFDDTEQSAFGPVLVVLGTLLTTAMMSFLPTPGFSQYYIAPLVVLPILAALMFARVPWSKHDYTRPVLAAASLLCVLTALPWLTPELRTTLGVGASTPQRMNAGGNALAATMTEHGIVNGKVATFLPIYPLEAGLDVYPELATGQFAYRIAPHTEPELAQHYVMAGPEQITSVFDTEPPAALLLGYEPKLEKPLLDYAIVHGYREVSVNGLNNRYGEGRVFLQPGEISE</sequence>
<protein>
    <recommendedName>
        <fullName evidence="4">Glycosyltransferase RgtA/B/C/D-like domain-containing protein</fullName>
    </recommendedName>
</protein>
<feature type="transmembrane region" description="Helical" evidence="1">
    <location>
        <begin position="355"/>
        <end position="374"/>
    </location>
</feature>
<gene>
    <name evidence="2" type="ORF">ALP8811_01936</name>
</gene>
<dbReference type="Proteomes" id="UP000244911">
    <property type="component" value="Unassembled WGS sequence"/>
</dbReference>
<organism evidence="2 3">
    <name type="scientific">Aliiroseovarius pelagivivens</name>
    <dbReference type="NCBI Taxonomy" id="1639690"/>
    <lineage>
        <taxon>Bacteria</taxon>
        <taxon>Pseudomonadati</taxon>
        <taxon>Pseudomonadota</taxon>
        <taxon>Alphaproteobacteria</taxon>
        <taxon>Rhodobacterales</taxon>
        <taxon>Paracoccaceae</taxon>
        <taxon>Aliiroseovarius</taxon>
    </lineage>
</organism>
<feature type="transmembrane region" description="Helical" evidence="1">
    <location>
        <begin position="159"/>
        <end position="175"/>
    </location>
</feature>
<feature type="transmembrane region" description="Helical" evidence="1">
    <location>
        <begin position="182"/>
        <end position="198"/>
    </location>
</feature>
<feature type="transmembrane region" description="Helical" evidence="1">
    <location>
        <begin position="328"/>
        <end position="349"/>
    </location>
</feature>
<feature type="transmembrane region" description="Helical" evidence="1">
    <location>
        <begin position="296"/>
        <end position="316"/>
    </location>
</feature>
<keyword evidence="3" id="KW-1185">Reference proteome</keyword>
<keyword evidence="1" id="KW-0812">Transmembrane</keyword>
<dbReference type="OrthoDB" id="7463529at2"/>
<evidence type="ECO:0000313" key="2">
    <source>
        <dbReference type="EMBL" id="SPF76919.1"/>
    </source>
</evidence>
<feature type="transmembrane region" description="Helical" evidence="1">
    <location>
        <begin position="31"/>
        <end position="53"/>
    </location>
</feature>
<feature type="transmembrane region" description="Helical" evidence="1">
    <location>
        <begin position="229"/>
        <end position="249"/>
    </location>
</feature>
<dbReference type="RefSeq" id="WP_108856887.1">
    <property type="nucleotide sequence ID" value="NZ_OMOI01000001.1"/>
</dbReference>
<reference evidence="3" key="1">
    <citation type="submission" date="2018-03" db="EMBL/GenBank/DDBJ databases">
        <authorList>
            <person name="Rodrigo-Torres L."/>
            <person name="Arahal R. D."/>
            <person name="Lucena T."/>
        </authorList>
    </citation>
    <scope>NUCLEOTIDE SEQUENCE [LARGE SCALE GENOMIC DNA]</scope>
    <source>
        <strain evidence="3">CECT 8811</strain>
    </source>
</reference>
<keyword evidence="1" id="KW-0472">Membrane</keyword>